<comment type="caution">
    <text evidence="1">The sequence shown here is derived from an EMBL/GenBank/DDBJ whole genome shotgun (WGS) entry which is preliminary data.</text>
</comment>
<dbReference type="EMBL" id="JBHTIS010000673">
    <property type="protein sequence ID" value="MFD1046491.1"/>
    <property type="molecule type" value="Genomic_DNA"/>
</dbReference>
<reference evidence="2" key="1">
    <citation type="journal article" date="2019" name="Int. J. Syst. Evol. Microbiol.">
        <title>The Global Catalogue of Microorganisms (GCM) 10K type strain sequencing project: providing services to taxonomists for standard genome sequencing and annotation.</title>
        <authorList>
            <consortium name="The Broad Institute Genomics Platform"/>
            <consortium name="The Broad Institute Genome Sequencing Center for Infectious Disease"/>
            <person name="Wu L."/>
            <person name="Ma J."/>
        </authorList>
    </citation>
    <scope>NUCLEOTIDE SEQUENCE [LARGE SCALE GENOMIC DNA]</scope>
    <source>
        <strain evidence="2">JCM 31486</strain>
    </source>
</reference>
<evidence type="ECO:0000313" key="1">
    <source>
        <dbReference type="EMBL" id="MFD1046491.1"/>
    </source>
</evidence>
<gene>
    <name evidence="1" type="ORF">ACFQ1S_13470</name>
</gene>
<dbReference type="Proteomes" id="UP001597045">
    <property type="component" value="Unassembled WGS sequence"/>
</dbReference>
<sequence>RQATRDRLHHAAQAGRAVRRYEEVCGLVADGPLGEWAIVELVVGVAHLCDYLGLDFDAVVSEAKGYADDARHDGP</sequence>
<keyword evidence="2" id="KW-1185">Reference proteome</keyword>
<organism evidence="1 2">
    <name type="scientific">Kibdelosporangium lantanae</name>
    <dbReference type="NCBI Taxonomy" id="1497396"/>
    <lineage>
        <taxon>Bacteria</taxon>
        <taxon>Bacillati</taxon>
        <taxon>Actinomycetota</taxon>
        <taxon>Actinomycetes</taxon>
        <taxon>Pseudonocardiales</taxon>
        <taxon>Pseudonocardiaceae</taxon>
        <taxon>Kibdelosporangium</taxon>
    </lineage>
</organism>
<evidence type="ECO:0000313" key="2">
    <source>
        <dbReference type="Proteomes" id="UP001597045"/>
    </source>
</evidence>
<name>A0ABW3M7B8_9PSEU</name>
<feature type="non-terminal residue" evidence="1">
    <location>
        <position position="1"/>
    </location>
</feature>
<protein>
    <submittedName>
        <fullName evidence="1">Uncharacterized protein</fullName>
    </submittedName>
</protein>
<accession>A0ABW3M7B8</accession>
<proteinExistence type="predicted"/>